<evidence type="ECO:0000256" key="3">
    <source>
        <dbReference type="ARBA" id="ARBA00022840"/>
    </source>
</evidence>
<dbReference type="EMBL" id="UINC01110143">
    <property type="protein sequence ID" value="SVC77450.1"/>
    <property type="molecule type" value="Genomic_DNA"/>
</dbReference>
<gene>
    <name evidence="5" type="ORF">METZ01_LOCUS330304</name>
</gene>
<dbReference type="PANTHER" id="PTHR45772:SF9">
    <property type="entry name" value="CONSERVED COMPONENT OF ABC TRANSPORTER FOR NATURAL AMINO ACIDS"/>
    <property type="match status" value="1"/>
</dbReference>
<dbReference type="Pfam" id="PF00005">
    <property type="entry name" value="ABC_tran"/>
    <property type="match status" value="1"/>
</dbReference>
<dbReference type="PROSITE" id="PS00211">
    <property type="entry name" value="ABC_TRANSPORTER_1"/>
    <property type="match status" value="1"/>
</dbReference>
<dbReference type="PANTHER" id="PTHR45772">
    <property type="entry name" value="CONSERVED COMPONENT OF ABC TRANSPORTER FOR NATURAL AMINO ACIDS-RELATED"/>
    <property type="match status" value="1"/>
</dbReference>
<dbReference type="AlphaFoldDB" id="A0A382PXE3"/>
<dbReference type="GO" id="GO:0005886">
    <property type="term" value="C:plasma membrane"/>
    <property type="evidence" value="ECO:0007669"/>
    <property type="project" value="TreeGrafter"/>
</dbReference>
<dbReference type="PROSITE" id="PS50893">
    <property type="entry name" value="ABC_TRANSPORTER_2"/>
    <property type="match status" value="1"/>
</dbReference>
<keyword evidence="1" id="KW-0813">Transport</keyword>
<organism evidence="5">
    <name type="scientific">marine metagenome</name>
    <dbReference type="NCBI Taxonomy" id="408172"/>
    <lineage>
        <taxon>unclassified sequences</taxon>
        <taxon>metagenomes</taxon>
        <taxon>ecological metagenomes</taxon>
    </lineage>
</organism>
<keyword evidence="2" id="KW-0547">Nucleotide-binding</keyword>
<accession>A0A382PXE3</accession>
<proteinExistence type="predicted"/>
<name>A0A382PXE3_9ZZZZ</name>
<dbReference type="SMART" id="SM00382">
    <property type="entry name" value="AAA"/>
    <property type="match status" value="1"/>
</dbReference>
<evidence type="ECO:0000313" key="5">
    <source>
        <dbReference type="EMBL" id="SVC77450.1"/>
    </source>
</evidence>
<dbReference type="Gene3D" id="3.40.50.300">
    <property type="entry name" value="P-loop containing nucleotide triphosphate hydrolases"/>
    <property type="match status" value="1"/>
</dbReference>
<dbReference type="GO" id="GO:0016887">
    <property type="term" value="F:ATP hydrolysis activity"/>
    <property type="evidence" value="ECO:0007669"/>
    <property type="project" value="InterPro"/>
</dbReference>
<reference evidence="5" key="1">
    <citation type="submission" date="2018-05" db="EMBL/GenBank/DDBJ databases">
        <authorList>
            <person name="Lanie J.A."/>
            <person name="Ng W.-L."/>
            <person name="Kazmierczak K.M."/>
            <person name="Andrzejewski T.M."/>
            <person name="Davidsen T.M."/>
            <person name="Wayne K.J."/>
            <person name="Tettelin H."/>
            <person name="Glass J.I."/>
            <person name="Rusch D."/>
            <person name="Podicherti R."/>
            <person name="Tsui H.-C.T."/>
            <person name="Winkler M.E."/>
        </authorList>
    </citation>
    <scope>NUCLEOTIDE SEQUENCE</scope>
</reference>
<protein>
    <recommendedName>
        <fullName evidence="4">ABC transporter domain-containing protein</fullName>
    </recommendedName>
</protein>
<evidence type="ECO:0000256" key="1">
    <source>
        <dbReference type="ARBA" id="ARBA00022448"/>
    </source>
</evidence>
<keyword evidence="3" id="KW-0067">ATP-binding</keyword>
<dbReference type="InterPro" id="IPR051120">
    <property type="entry name" value="ABC_AA/LPS_Transport"/>
</dbReference>
<dbReference type="InterPro" id="IPR003593">
    <property type="entry name" value="AAA+_ATPase"/>
</dbReference>
<dbReference type="InterPro" id="IPR027417">
    <property type="entry name" value="P-loop_NTPase"/>
</dbReference>
<feature type="domain" description="ABC transporter" evidence="4">
    <location>
        <begin position="4"/>
        <end position="245"/>
    </location>
</feature>
<dbReference type="CDD" id="cd03219">
    <property type="entry name" value="ABC_Mj1267_LivG_branched"/>
    <property type="match status" value="1"/>
</dbReference>
<dbReference type="InterPro" id="IPR017871">
    <property type="entry name" value="ABC_transporter-like_CS"/>
</dbReference>
<dbReference type="SUPFAM" id="SSF52540">
    <property type="entry name" value="P-loop containing nucleoside triphosphate hydrolases"/>
    <property type="match status" value="1"/>
</dbReference>
<evidence type="ECO:0000259" key="4">
    <source>
        <dbReference type="PROSITE" id="PS50893"/>
    </source>
</evidence>
<dbReference type="GO" id="GO:0005524">
    <property type="term" value="F:ATP binding"/>
    <property type="evidence" value="ECO:0007669"/>
    <property type="project" value="UniProtKB-KW"/>
</dbReference>
<dbReference type="InterPro" id="IPR003439">
    <property type="entry name" value="ABC_transporter-like_ATP-bd"/>
</dbReference>
<evidence type="ECO:0000256" key="2">
    <source>
        <dbReference type="ARBA" id="ARBA00022741"/>
    </source>
</evidence>
<sequence>MTNIRICELSVHFGGLAAINKISLEIESGDRHAIIGPNGAGKTTLLKAINGQLSDTKGAVFLGKQEITNLPIQSRTKLGVGCTFQHNKLFSDLTVIENIYIALQNRLGIANYLSPKQSILTSMVSESHQLLDKFGLSMVKSRVTDTLSYGQQRVLDLAIAIAMNPKALLLDEPTAGMSVLETTNMIQIIEKLPDTVTLVLVEHDMKVVFEIAKHITVLHNGKIIGQGTPAEIRNNSIVQEYYLGNNK</sequence>